<dbReference type="STRING" id="1033810.HLPCO_001702"/>
<evidence type="ECO:0000313" key="2">
    <source>
        <dbReference type="EMBL" id="ERJ12175.1"/>
    </source>
</evidence>
<dbReference type="GO" id="GO:0047475">
    <property type="term" value="F:phenylacetate-CoA ligase activity"/>
    <property type="evidence" value="ECO:0007669"/>
    <property type="project" value="UniProtKB-EC"/>
</dbReference>
<dbReference type="GO" id="GO:0008218">
    <property type="term" value="P:bioluminescence"/>
    <property type="evidence" value="ECO:0007669"/>
    <property type="project" value="InterPro"/>
</dbReference>
<dbReference type="Pfam" id="PF04443">
    <property type="entry name" value="LuxE"/>
    <property type="match status" value="1"/>
</dbReference>
<proteinExistence type="predicted"/>
<keyword evidence="2" id="KW-0436">Ligase</keyword>
<feature type="domain" description="Acyl-protein synthetase LuxE" evidence="1">
    <location>
        <begin position="18"/>
        <end position="368"/>
    </location>
</feature>
<reference evidence="2 3" key="1">
    <citation type="journal article" date="2011" name="J. Bacteriol.">
        <title>Genome sequence of Haloplasma contractile, an unusual contractile bacterium from a deep-sea anoxic brine lake.</title>
        <authorList>
            <person name="Antunes A."/>
            <person name="Alam I."/>
            <person name="El Dorry H."/>
            <person name="Siam R."/>
            <person name="Robertson A."/>
            <person name="Bajic V.B."/>
            <person name="Stingl U."/>
        </authorList>
    </citation>
    <scope>NUCLEOTIDE SEQUENCE [LARGE SCALE GENOMIC DNA]</scope>
    <source>
        <strain evidence="2 3">SSD-17B</strain>
    </source>
</reference>
<dbReference type="InterPro" id="IPR053158">
    <property type="entry name" value="CapK_Type1_Caps_Biosynth"/>
</dbReference>
<dbReference type="PANTHER" id="PTHR36932">
    <property type="entry name" value="CAPSULAR POLYSACCHARIDE BIOSYNTHESIS PROTEIN"/>
    <property type="match status" value="1"/>
</dbReference>
<gene>
    <name evidence="2" type="ORF">HLPCO_001702</name>
</gene>
<dbReference type="EC" id="6.2.1.30" evidence="2"/>
<reference evidence="2 3" key="2">
    <citation type="journal article" date="2013" name="PLoS ONE">
        <title>INDIGO - INtegrated Data Warehouse of MIcrobial GenOmes with Examples from the Red Sea Extremophiles.</title>
        <authorList>
            <person name="Alam I."/>
            <person name="Antunes A."/>
            <person name="Kamau A.A."/>
            <person name="Ba Alawi W."/>
            <person name="Kalkatawi M."/>
            <person name="Stingl U."/>
            <person name="Bajic V.B."/>
        </authorList>
    </citation>
    <scope>NUCLEOTIDE SEQUENCE [LARGE SCALE GENOMIC DNA]</scope>
    <source>
        <strain evidence="2 3">SSD-17B</strain>
    </source>
</reference>
<accession>F7Q217</accession>
<dbReference type="Proteomes" id="UP000005707">
    <property type="component" value="Unassembled WGS sequence"/>
</dbReference>
<dbReference type="AlphaFoldDB" id="F7Q217"/>
<dbReference type="Gene3D" id="3.40.50.12780">
    <property type="entry name" value="N-terminal domain of ligase-like"/>
    <property type="match status" value="1"/>
</dbReference>
<dbReference type="GO" id="GO:0047474">
    <property type="term" value="F:long-chain fatty acid--protein ligase activity"/>
    <property type="evidence" value="ECO:0007669"/>
    <property type="project" value="InterPro"/>
</dbReference>
<name>F7Q217_9MOLU</name>
<evidence type="ECO:0000313" key="3">
    <source>
        <dbReference type="Proteomes" id="UP000005707"/>
    </source>
</evidence>
<dbReference type="PANTHER" id="PTHR36932:SF1">
    <property type="entry name" value="CAPSULAR POLYSACCHARIDE BIOSYNTHESIS PROTEIN"/>
    <property type="match status" value="1"/>
</dbReference>
<evidence type="ECO:0000259" key="1">
    <source>
        <dbReference type="Pfam" id="PF04443"/>
    </source>
</evidence>
<dbReference type="EMBL" id="AFNU02000005">
    <property type="protein sequence ID" value="ERJ12175.1"/>
    <property type="molecule type" value="Genomic_DNA"/>
</dbReference>
<keyword evidence="3" id="KW-1185">Reference proteome</keyword>
<dbReference type="InParanoid" id="F7Q217"/>
<organism evidence="2 3">
    <name type="scientific">Haloplasma contractile SSD-17B</name>
    <dbReference type="NCBI Taxonomy" id="1033810"/>
    <lineage>
        <taxon>Bacteria</taxon>
        <taxon>Bacillati</taxon>
        <taxon>Mycoplasmatota</taxon>
        <taxon>Mollicutes</taxon>
        <taxon>Haloplasmatales</taxon>
        <taxon>Haloplasmataceae</taxon>
        <taxon>Haloplasma</taxon>
    </lineage>
</organism>
<dbReference type="RefSeq" id="WP_008825176.1">
    <property type="nucleotide sequence ID" value="NZ_AFNU02000005.1"/>
</dbReference>
<comment type="caution">
    <text evidence="2">The sequence shown here is derived from an EMBL/GenBank/DDBJ whole genome shotgun (WGS) entry which is preliminary data.</text>
</comment>
<dbReference type="InterPro" id="IPR042099">
    <property type="entry name" value="ANL_N_sf"/>
</dbReference>
<protein>
    <submittedName>
        <fullName evidence="2">Phenylacetate-CoA ligase protein</fullName>
        <ecNumber evidence="2">6.2.1.30</ecNumber>
    </submittedName>
</protein>
<dbReference type="eggNOG" id="COG1541">
    <property type="taxonomic scope" value="Bacteria"/>
</dbReference>
<sequence length="378" mass="43309">MNEWSKKLFKYKKIYDQEGSKDLFIKAMKESILHHRNNCEFYRTLLDHHNFNVDDIKSISDCCHIPQIPANFFKYHEILSVDKEEVAVHATSSGTRGQKSQIFIDQNTIKLATKMVIKMMRYHKFFSIIPTNYLVLGYEPKKGTNMGNVQLAEAMTRFAPAKEKAYALRLIGDRYEIDYFGIMNALKRFNKQRLPVRIMGYPAYLYMIVKTMKESGMKPLKLNKKSIVLTGGGWKKHDDLKIDKEEYYGMIQDYLGIPTENCRDFYSAVEHSVAYPECRNHHMHVPIWSRVIIRDAKTLKPLGFNQPGFLSFVSPLVSSQPISSIIMGDIGVLRDGKDCGCGITTPYFEVLGRAGTAKVRSCAITAAEYLNKDGGQHE</sequence>
<dbReference type="InterPro" id="IPR007534">
    <property type="entry name" value="LuxE"/>
</dbReference>
<dbReference type="OrthoDB" id="182577at2"/>